<dbReference type="GO" id="GO:0006355">
    <property type="term" value="P:regulation of DNA-templated transcription"/>
    <property type="evidence" value="ECO:0007669"/>
    <property type="project" value="InterPro"/>
</dbReference>
<evidence type="ECO:0000256" key="1">
    <source>
        <dbReference type="ARBA" id="ARBA00023125"/>
    </source>
</evidence>
<dbReference type="AlphaFoldDB" id="A0A066YTA6"/>
<proteinExistence type="predicted"/>
<dbReference type="InterPro" id="IPR016032">
    <property type="entry name" value="Sig_transdc_resp-reg_C-effctor"/>
</dbReference>
<dbReference type="eggNOG" id="COG2197">
    <property type="taxonomic scope" value="Bacteria"/>
</dbReference>
<dbReference type="EMBL" id="JNBY01000155">
    <property type="protein sequence ID" value="KDN81155.1"/>
    <property type="molecule type" value="Genomic_DNA"/>
</dbReference>
<dbReference type="Pfam" id="PF00196">
    <property type="entry name" value="GerE"/>
    <property type="match status" value="1"/>
</dbReference>
<dbReference type="PROSITE" id="PS00622">
    <property type="entry name" value="HTH_LUXR_1"/>
    <property type="match status" value="1"/>
</dbReference>
<dbReference type="Proteomes" id="UP000027178">
    <property type="component" value="Unassembled WGS sequence"/>
</dbReference>
<sequence length="393" mass="41633">MRGSASASGTLAALADLYGGEPVRAGVFEEAARDVEVLFSERFLAAHAAHALADHPTALRLAELLLDHCRSHGLLGWQATCLHLLAEAQLALGALESASRTAAEGLRIAEYAGLDHRACYLRATLAACVAVEGDAERCRELAHAALDHAEAHELGCAAAHAHRALALAHLGAGDPAPALAHLDRADRHPAGPPVLSAFLLPDLVEAAARTGASRPGATGRVVRWAERSGRPAALALAARCRALEAGDEQAEELFAAAVAHGERAGAGLELARTRLLFGEWLRRRRRRSDARRVLREALESFEKSGARPWAERARAELRGTGEVIDATSSTGTPLGRLTPQEREVVRLAAAGHSNREIAAQLFLSPRTVGHHLYRAFPKLGVASRDQLPGALAS</sequence>
<dbReference type="Gene3D" id="1.10.10.10">
    <property type="entry name" value="Winged helix-like DNA-binding domain superfamily/Winged helix DNA-binding domain"/>
    <property type="match status" value="1"/>
</dbReference>
<evidence type="ECO:0000313" key="3">
    <source>
        <dbReference type="EMBL" id="KDN81155.1"/>
    </source>
</evidence>
<comment type="caution">
    <text evidence="3">The sequence shown here is derived from an EMBL/GenBank/DDBJ whole genome shotgun (WGS) entry which is preliminary data.</text>
</comment>
<name>A0A066YTA6_9ACTN</name>
<dbReference type="PANTHER" id="PTHR43214">
    <property type="entry name" value="TWO-COMPONENT RESPONSE REGULATOR"/>
    <property type="match status" value="1"/>
</dbReference>
<dbReference type="InterPro" id="IPR039420">
    <property type="entry name" value="WalR-like"/>
</dbReference>
<dbReference type="CDD" id="cd06170">
    <property type="entry name" value="LuxR_C_like"/>
    <property type="match status" value="1"/>
</dbReference>
<evidence type="ECO:0000259" key="2">
    <source>
        <dbReference type="PROSITE" id="PS50043"/>
    </source>
</evidence>
<dbReference type="PATRIC" id="fig|1348663.4.peg.7007"/>
<dbReference type="InterPro" id="IPR011990">
    <property type="entry name" value="TPR-like_helical_dom_sf"/>
</dbReference>
<dbReference type="InterPro" id="IPR036388">
    <property type="entry name" value="WH-like_DNA-bd_sf"/>
</dbReference>
<dbReference type="SMART" id="SM00421">
    <property type="entry name" value="HTH_LUXR"/>
    <property type="match status" value="1"/>
</dbReference>
<dbReference type="PROSITE" id="PS50043">
    <property type="entry name" value="HTH_LUXR_2"/>
    <property type="match status" value="1"/>
</dbReference>
<dbReference type="SUPFAM" id="SSF48452">
    <property type="entry name" value="TPR-like"/>
    <property type="match status" value="1"/>
</dbReference>
<dbReference type="GO" id="GO:0003677">
    <property type="term" value="F:DNA binding"/>
    <property type="evidence" value="ECO:0007669"/>
    <property type="project" value="UniProtKB-KW"/>
</dbReference>
<dbReference type="PRINTS" id="PR00038">
    <property type="entry name" value="HTHLUXR"/>
</dbReference>
<dbReference type="PANTHER" id="PTHR43214:SF42">
    <property type="entry name" value="TRANSCRIPTIONAL REGULATORY PROTEIN DESR"/>
    <property type="match status" value="1"/>
</dbReference>
<dbReference type="InterPro" id="IPR000792">
    <property type="entry name" value="Tscrpt_reg_LuxR_C"/>
</dbReference>
<accession>A0A066YTA6</accession>
<keyword evidence="1" id="KW-0238">DNA-binding</keyword>
<feature type="domain" description="HTH luxR-type" evidence="2">
    <location>
        <begin position="330"/>
        <end position="393"/>
    </location>
</feature>
<keyword evidence="4" id="KW-1185">Reference proteome</keyword>
<dbReference type="SUPFAM" id="SSF46894">
    <property type="entry name" value="C-terminal effector domain of the bipartite response regulators"/>
    <property type="match status" value="1"/>
</dbReference>
<gene>
    <name evidence="3" type="ORF">KCH_72490</name>
</gene>
<organism evidence="3 4">
    <name type="scientific">Kitasatospora cheerisanensis KCTC 2395</name>
    <dbReference type="NCBI Taxonomy" id="1348663"/>
    <lineage>
        <taxon>Bacteria</taxon>
        <taxon>Bacillati</taxon>
        <taxon>Actinomycetota</taxon>
        <taxon>Actinomycetes</taxon>
        <taxon>Kitasatosporales</taxon>
        <taxon>Streptomycetaceae</taxon>
        <taxon>Kitasatospora</taxon>
    </lineage>
</organism>
<dbReference type="HOGENOM" id="CLU_055636_0_0_11"/>
<reference evidence="3 4" key="1">
    <citation type="submission" date="2014-05" db="EMBL/GenBank/DDBJ databases">
        <title>Draft Genome Sequence of Kitasatospora cheerisanensis KCTC 2395.</title>
        <authorList>
            <person name="Nam D.H."/>
        </authorList>
    </citation>
    <scope>NUCLEOTIDE SEQUENCE [LARGE SCALE GENOMIC DNA]</scope>
    <source>
        <strain evidence="3 4">KCTC 2395</strain>
    </source>
</reference>
<protein>
    <recommendedName>
        <fullName evidence="2">HTH luxR-type domain-containing protein</fullName>
    </recommendedName>
</protein>
<evidence type="ECO:0000313" key="4">
    <source>
        <dbReference type="Proteomes" id="UP000027178"/>
    </source>
</evidence>